<dbReference type="InterPro" id="IPR011324">
    <property type="entry name" value="Cytotoxic_necrot_fac-like_cat"/>
</dbReference>
<sequence length="171" mass="18255">MRIEHVIQGEFKASDDPEVTLTTILGSCVSTCLFDAIAGVGGMNHFLLPKGDSGASVQNRYGLLAMELLINELLKMGASKSRLQAKLFGGAMMDSRLGRIGDENGRFALAFLENENIPCISSSLGGTAARRVRFTPSSGAAQQMLIADHVEKVPEPVVEVGRAVDSDITLF</sequence>
<keyword evidence="5" id="KW-1185">Reference proteome</keyword>
<organism evidence="4 5">
    <name type="scientific">Arenibacterium halophilum</name>
    <dbReference type="NCBI Taxonomy" id="2583821"/>
    <lineage>
        <taxon>Bacteria</taxon>
        <taxon>Pseudomonadati</taxon>
        <taxon>Pseudomonadota</taxon>
        <taxon>Alphaproteobacteria</taxon>
        <taxon>Rhodobacterales</taxon>
        <taxon>Paracoccaceae</taxon>
        <taxon>Arenibacterium</taxon>
    </lineage>
</organism>
<dbReference type="CDD" id="cd16352">
    <property type="entry name" value="CheD"/>
    <property type="match status" value="1"/>
</dbReference>
<name>A0ABY2X9B2_9RHOB</name>
<evidence type="ECO:0000313" key="4">
    <source>
        <dbReference type="EMBL" id="TMV12936.1"/>
    </source>
</evidence>
<comment type="function">
    <text evidence="3">Probably deamidates glutamine residues to glutamate on methyl-accepting chemotaxis receptors (MCPs), playing an important role in chemotaxis.</text>
</comment>
<evidence type="ECO:0000256" key="1">
    <source>
        <dbReference type="ARBA" id="ARBA00022500"/>
    </source>
</evidence>
<dbReference type="Pfam" id="PF03975">
    <property type="entry name" value="CheD"/>
    <property type="match status" value="1"/>
</dbReference>
<dbReference type="InterPro" id="IPR038592">
    <property type="entry name" value="CheD-like_sf"/>
</dbReference>
<dbReference type="EC" id="3.5.1.44" evidence="3"/>
<dbReference type="PANTHER" id="PTHR35147:SF2">
    <property type="entry name" value="CHEMORECEPTOR GLUTAMINE DEAMIDASE CHED-RELATED"/>
    <property type="match status" value="1"/>
</dbReference>
<accession>A0ABY2X9B2</accession>
<proteinExistence type="inferred from homology"/>
<evidence type="ECO:0000256" key="3">
    <source>
        <dbReference type="HAMAP-Rule" id="MF_01440"/>
    </source>
</evidence>
<comment type="similarity">
    <text evidence="3">Belongs to the CheD family.</text>
</comment>
<keyword evidence="2 3" id="KW-0378">Hydrolase</keyword>
<dbReference type="EMBL" id="VCPC01000002">
    <property type="protein sequence ID" value="TMV12936.1"/>
    <property type="molecule type" value="Genomic_DNA"/>
</dbReference>
<evidence type="ECO:0000313" key="5">
    <source>
        <dbReference type="Proteomes" id="UP001191082"/>
    </source>
</evidence>
<keyword evidence="1 3" id="KW-0145">Chemotaxis</keyword>
<dbReference type="Proteomes" id="UP001191082">
    <property type="component" value="Unassembled WGS sequence"/>
</dbReference>
<dbReference type="InterPro" id="IPR005659">
    <property type="entry name" value="Chemorcpt_Glu_NH3ase_CheD"/>
</dbReference>
<reference evidence="4 5" key="1">
    <citation type="submission" date="2019-05" db="EMBL/GenBank/DDBJ databases">
        <title>Marivita sp. nov. isolated from sea sediment.</title>
        <authorList>
            <person name="Kim W."/>
        </authorList>
    </citation>
    <scope>NUCLEOTIDE SEQUENCE [LARGE SCALE GENOMIC DNA]</scope>
    <source>
        <strain evidence="4 5">CAU 1492</strain>
    </source>
</reference>
<dbReference type="SUPFAM" id="SSF64438">
    <property type="entry name" value="CNF1/YfiH-like putative cysteine hydrolases"/>
    <property type="match status" value="1"/>
</dbReference>
<gene>
    <name evidence="3" type="primary">cheD</name>
    <name evidence="4" type="ORF">FGK64_09065</name>
</gene>
<dbReference type="Gene3D" id="3.30.1330.200">
    <property type="match status" value="1"/>
</dbReference>
<evidence type="ECO:0000256" key="2">
    <source>
        <dbReference type="ARBA" id="ARBA00022801"/>
    </source>
</evidence>
<dbReference type="PANTHER" id="PTHR35147">
    <property type="entry name" value="CHEMORECEPTOR GLUTAMINE DEAMIDASE CHED-RELATED"/>
    <property type="match status" value="1"/>
</dbReference>
<dbReference type="HAMAP" id="MF_01440">
    <property type="entry name" value="CheD"/>
    <property type="match status" value="1"/>
</dbReference>
<comment type="caution">
    <text evidence="4">The sequence shown here is derived from an EMBL/GenBank/DDBJ whole genome shotgun (WGS) entry which is preliminary data.</text>
</comment>
<comment type="catalytic activity">
    <reaction evidence="3">
        <text>L-glutaminyl-[protein] + H2O = L-glutamyl-[protein] + NH4(+)</text>
        <dbReference type="Rhea" id="RHEA:16441"/>
        <dbReference type="Rhea" id="RHEA-COMP:10207"/>
        <dbReference type="Rhea" id="RHEA-COMP:10208"/>
        <dbReference type="ChEBI" id="CHEBI:15377"/>
        <dbReference type="ChEBI" id="CHEBI:28938"/>
        <dbReference type="ChEBI" id="CHEBI:29973"/>
        <dbReference type="ChEBI" id="CHEBI:30011"/>
        <dbReference type="EC" id="3.5.1.44"/>
    </reaction>
</comment>
<protein>
    <recommendedName>
        <fullName evidence="3">Probable chemoreceptor glutamine deamidase CheD</fullName>
        <ecNumber evidence="3">3.5.1.44</ecNumber>
    </recommendedName>
</protein>
<dbReference type="RefSeq" id="WP_138863492.1">
    <property type="nucleotide sequence ID" value="NZ_VCPC01000002.1"/>
</dbReference>